<comment type="subcellular location">
    <subcellularLocation>
        <location evidence="1">Membrane</location>
        <topology evidence="1">Multi-pass membrane protein</topology>
    </subcellularLocation>
</comment>
<organism evidence="8 9">
    <name type="scientific">Dibothriocephalus latus</name>
    <name type="common">Fish tapeworm</name>
    <name type="synonym">Diphyllobothrium latum</name>
    <dbReference type="NCBI Taxonomy" id="60516"/>
    <lineage>
        <taxon>Eukaryota</taxon>
        <taxon>Metazoa</taxon>
        <taxon>Spiralia</taxon>
        <taxon>Lophotrochozoa</taxon>
        <taxon>Platyhelminthes</taxon>
        <taxon>Cestoda</taxon>
        <taxon>Eucestoda</taxon>
        <taxon>Diphyllobothriidea</taxon>
        <taxon>Diphyllobothriidae</taxon>
        <taxon>Dibothriocephalus</taxon>
    </lineage>
</organism>
<keyword evidence="6" id="KW-0472">Membrane</keyword>
<dbReference type="Proteomes" id="UP000281553">
    <property type="component" value="Unassembled WGS sequence"/>
</dbReference>
<dbReference type="GO" id="GO:0016020">
    <property type="term" value="C:membrane"/>
    <property type="evidence" value="ECO:0007669"/>
    <property type="project" value="UniProtKB-SubCell"/>
</dbReference>
<proteinExistence type="inferred from homology"/>
<keyword evidence="4" id="KW-0732">Signal</keyword>
<dbReference type="Pfam" id="PF02990">
    <property type="entry name" value="EMP70"/>
    <property type="match status" value="1"/>
</dbReference>
<dbReference type="EMBL" id="UYRU01062672">
    <property type="protein sequence ID" value="VDN15483.1"/>
    <property type="molecule type" value="Genomic_DNA"/>
</dbReference>
<comment type="similarity">
    <text evidence="2 7">Belongs to the nonaspanin (TM9SF) (TC 9.A.2) family.</text>
</comment>
<evidence type="ECO:0000256" key="3">
    <source>
        <dbReference type="ARBA" id="ARBA00022692"/>
    </source>
</evidence>
<evidence type="ECO:0000256" key="5">
    <source>
        <dbReference type="ARBA" id="ARBA00022989"/>
    </source>
</evidence>
<evidence type="ECO:0000256" key="7">
    <source>
        <dbReference type="RuleBase" id="RU363079"/>
    </source>
</evidence>
<evidence type="ECO:0000256" key="6">
    <source>
        <dbReference type="ARBA" id="ARBA00023136"/>
    </source>
</evidence>
<keyword evidence="9" id="KW-1185">Reference proteome</keyword>
<accession>A0A3P7LWS0</accession>
<evidence type="ECO:0000256" key="4">
    <source>
        <dbReference type="ARBA" id="ARBA00022729"/>
    </source>
</evidence>
<reference evidence="8 9" key="1">
    <citation type="submission" date="2018-11" db="EMBL/GenBank/DDBJ databases">
        <authorList>
            <consortium name="Pathogen Informatics"/>
        </authorList>
    </citation>
    <scope>NUCLEOTIDE SEQUENCE [LARGE SCALE GENOMIC DNA]</scope>
</reference>
<dbReference type="InterPro" id="IPR004240">
    <property type="entry name" value="EMP70"/>
</dbReference>
<gene>
    <name evidence="8" type="ORF">DILT_LOCUS11314</name>
</gene>
<name>A0A3P7LWS0_DIBLA</name>
<keyword evidence="5" id="KW-1133">Transmembrane helix</keyword>
<sequence>MYLDDLLILAVLGETNEHGEAVLWTHKLLEIHYNRDSIIRVTLTTSGPVILKPGISIPFSYEVTWVESNMPFESRYDQYLDVDFFQHR</sequence>
<evidence type="ECO:0000256" key="1">
    <source>
        <dbReference type="ARBA" id="ARBA00004141"/>
    </source>
</evidence>
<evidence type="ECO:0000313" key="9">
    <source>
        <dbReference type="Proteomes" id="UP000281553"/>
    </source>
</evidence>
<evidence type="ECO:0000256" key="2">
    <source>
        <dbReference type="ARBA" id="ARBA00005227"/>
    </source>
</evidence>
<keyword evidence="3" id="KW-0812">Transmembrane</keyword>
<dbReference type="PANTHER" id="PTHR10766:SF41">
    <property type="entry name" value="TRANSMEMBRANE 9 SUPERFAMILY MEMBER 3"/>
    <property type="match status" value="1"/>
</dbReference>
<dbReference type="OrthoDB" id="1666796at2759"/>
<protein>
    <recommendedName>
        <fullName evidence="7">Transmembrane 9 superfamily member</fullName>
    </recommendedName>
</protein>
<dbReference type="PANTHER" id="PTHR10766">
    <property type="entry name" value="TRANSMEMBRANE 9 SUPERFAMILY PROTEIN"/>
    <property type="match status" value="1"/>
</dbReference>
<evidence type="ECO:0000313" key="8">
    <source>
        <dbReference type="EMBL" id="VDN15483.1"/>
    </source>
</evidence>
<dbReference type="AlphaFoldDB" id="A0A3P7LWS0"/>
<feature type="non-terminal residue" evidence="8">
    <location>
        <position position="88"/>
    </location>
</feature>
<dbReference type="GO" id="GO:0072657">
    <property type="term" value="P:protein localization to membrane"/>
    <property type="evidence" value="ECO:0007669"/>
    <property type="project" value="TreeGrafter"/>
</dbReference>